<evidence type="ECO:0000256" key="2">
    <source>
        <dbReference type="ARBA" id="ARBA00023125"/>
    </source>
</evidence>
<reference evidence="5 6" key="1">
    <citation type="submission" date="2018-02" db="EMBL/GenBank/DDBJ databases">
        <title>Bacteriophage NCPPB3778 and a type I-E CRISPR drive the evolution of the US Biological Select Agent, Rathayibacter toxicus.</title>
        <authorList>
            <person name="Davis E.W.II."/>
            <person name="Tabima J.F."/>
            <person name="Weisberg A.J."/>
            <person name="Lopes L.D."/>
            <person name="Wiseman M.S."/>
            <person name="Wiseman M.S."/>
            <person name="Pupko T."/>
            <person name="Belcher M.S."/>
            <person name="Sechler A.J."/>
            <person name="Tancos M.A."/>
            <person name="Schroeder B.K."/>
            <person name="Murray T.D."/>
            <person name="Luster D.G."/>
            <person name="Schneider W.L."/>
            <person name="Rogers E."/>
            <person name="Andreote F.D."/>
            <person name="Grunwald N.J."/>
            <person name="Putnam M.L."/>
            <person name="Chang J.H."/>
        </authorList>
    </citation>
    <scope>NUCLEOTIDE SEQUENCE [LARGE SCALE GENOMIC DNA]</scope>
    <source>
        <strain evidence="5 6">AY1I9</strain>
    </source>
</reference>
<dbReference type="SUPFAM" id="SSF53822">
    <property type="entry name" value="Periplasmic binding protein-like I"/>
    <property type="match status" value="1"/>
</dbReference>
<dbReference type="GO" id="GO:0003677">
    <property type="term" value="F:DNA binding"/>
    <property type="evidence" value="ECO:0007669"/>
    <property type="project" value="UniProtKB-KW"/>
</dbReference>
<gene>
    <name evidence="5" type="ORF">C5C04_11995</name>
</gene>
<dbReference type="PANTHER" id="PTHR30146:SF109">
    <property type="entry name" value="HTH-TYPE TRANSCRIPTIONAL REGULATOR GALS"/>
    <property type="match status" value="1"/>
</dbReference>
<evidence type="ECO:0000256" key="3">
    <source>
        <dbReference type="ARBA" id="ARBA00023163"/>
    </source>
</evidence>
<name>A0ABD6W6P1_RATRA</name>
<comment type="caution">
    <text evidence="5">The sequence shown here is derived from an EMBL/GenBank/DDBJ whole genome shotgun (WGS) entry which is preliminary data.</text>
</comment>
<dbReference type="Proteomes" id="UP000237881">
    <property type="component" value="Unassembled WGS sequence"/>
</dbReference>
<dbReference type="CDD" id="cd06267">
    <property type="entry name" value="PBP1_LacI_sugar_binding-like"/>
    <property type="match status" value="1"/>
</dbReference>
<dbReference type="InterPro" id="IPR010982">
    <property type="entry name" value="Lambda_DNA-bd_dom_sf"/>
</dbReference>
<dbReference type="GO" id="GO:0006355">
    <property type="term" value="P:regulation of DNA-templated transcription"/>
    <property type="evidence" value="ECO:0007669"/>
    <property type="project" value="UniProtKB-ARBA"/>
</dbReference>
<evidence type="ECO:0000259" key="4">
    <source>
        <dbReference type="PROSITE" id="PS50932"/>
    </source>
</evidence>
<evidence type="ECO:0000256" key="1">
    <source>
        <dbReference type="ARBA" id="ARBA00023015"/>
    </source>
</evidence>
<dbReference type="InterPro" id="IPR028082">
    <property type="entry name" value="Peripla_BP_I"/>
</dbReference>
<dbReference type="Pfam" id="PF13377">
    <property type="entry name" value="Peripla_BP_3"/>
    <property type="match status" value="1"/>
</dbReference>
<dbReference type="AlphaFoldDB" id="A0ABD6W6P1"/>
<dbReference type="InterPro" id="IPR046335">
    <property type="entry name" value="LacI/GalR-like_sensor"/>
</dbReference>
<dbReference type="Gene3D" id="3.40.50.2300">
    <property type="match status" value="2"/>
</dbReference>
<dbReference type="SMART" id="SM00354">
    <property type="entry name" value="HTH_LACI"/>
    <property type="match status" value="1"/>
</dbReference>
<keyword evidence="2" id="KW-0238">DNA-binding</keyword>
<dbReference type="PROSITE" id="PS50932">
    <property type="entry name" value="HTH_LACI_2"/>
    <property type="match status" value="1"/>
</dbReference>
<dbReference type="InterPro" id="IPR000843">
    <property type="entry name" value="HTH_LacI"/>
</dbReference>
<evidence type="ECO:0000313" key="5">
    <source>
        <dbReference type="EMBL" id="PPF11509.1"/>
    </source>
</evidence>
<dbReference type="Gene3D" id="1.10.260.40">
    <property type="entry name" value="lambda repressor-like DNA-binding domains"/>
    <property type="match status" value="1"/>
</dbReference>
<dbReference type="Pfam" id="PF00356">
    <property type="entry name" value="LacI"/>
    <property type="match status" value="1"/>
</dbReference>
<dbReference type="PANTHER" id="PTHR30146">
    <property type="entry name" value="LACI-RELATED TRANSCRIPTIONAL REPRESSOR"/>
    <property type="match status" value="1"/>
</dbReference>
<proteinExistence type="predicted"/>
<organism evidence="5 6">
    <name type="scientific">Rathayibacter rathayi</name>
    <name type="common">Corynebacterium rathayi</name>
    <dbReference type="NCBI Taxonomy" id="33887"/>
    <lineage>
        <taxon>Bacteria</taxon>
        <taxon>Bacillati</taxon>
        <taxon>Actinomycetota</taxon>
        <taxon>Actinomycetes</taxon>
        <taxon>Micrococcales</taxon>
        <taxon>Microbacteriaceae</taxon>
        <taxon>Rathayibacter</taxon>
    </lineage>
</organism>
<dbReference type="RefSeq" id="WP_104326687.1">
    <property type="nucleotide sequence ID" value="NZ_PSUL01000032.1"/>
</dbReference>
<sequence>MAVTLHDVARTADVSIKTVSNVINDYPHVRPATRARVQAAIAQLGYRPNLSARSLRRGRTGVIGLALPELSLPYFAELADSVMRAADARGLTVLIEQTGGDPERERRVLTSERRQLTDGLLFSPLGLADEDALVVNVPLVLLGERIFTGRVDHVTMQNTAAARAATAHLLASGHRRIVALGTHPDAAVSSASLRLEGYRAALADGGIDDERIIGVSGPWRRSGGAEAMRRVLASGLDFDAVFALNDTLALGAMRALQEAGVRVPDEVAVIGFDDIDEARYCSPSLSSVDSGRDEIARTAVELLQARIDGSRTGPGTLHEAAFTVVARESA</sequence>
<keyword evidence="1" id="KW-0805">Transcription regulation</keyword>
<accession>A0ABD6W6P1</accession>
<dbReference type="CDD" id="cd01392">
    <property type="entry name" value="HTH_LacI"/>
    <property type="match status" value="1"/>
</dbReference>
<protein>
    <submittedName>
        <fullName evidence="5">LacI family transcriptional regulator</fullName>
    </submittedName>
</protein>
<dbReference type="SUPFAM" id="SSF47413">
    <property type="entry name" value="lambda repressor-like DNA-binding domains"/>
    <property type="match status" value="1"/>
</dbReference>
<feature type="domain" description="HTH lacI-type" evidence="4">
    <location>
        <begin position="3"/>
        <end position="57"/>
    </location>
</feature>
<dbReference type="PROSITE" id="PS00356">
    <property type="entry name" value="HTH_LACI_1"/>
    <property type="match status" value="1"/>
</dbReference>
<keyword evidence="3" id="KW-0804">Transcription</keyword>
<evidence type="ECO:0000313" key="6">
    <source>
        <dbReference type="Proteomes" id="UP000237881"/>
    </source>
</evidence>
<dbReference type="EMBL" id="PSUL01000032">
    <property type="protein sequence ID" value="PPF11509.1"/>
    <property type="molecule type" value="Genomic_DNA"/>
</dbReference>